<protein>
    <submittedName>
        <fullName evidence="1">Uncharacterized protein</fullName>
    </submittedName>
</protein>
<comment type="caution">
    <text evidence="1">The sequence shown here is derived from an EMBL/GenBank/DDBJ whole genome shotgun (WGS) entry which is preliminary data.</text>
</comment>
<evidence type="ECO:0000313" key="2">
    <source>
        <dbReference type="Proteomes" id="UP000033441"/>
    </source>
</evidence>
<name>A0A0F3N990_ANAPH</name>
<reference evidence="1 2" key="1">
    <citation type="submission" date="2015-02" db="EMBL/GenBank/DDBJ databases">
        <title>Genome Sequencing of Rickettsiales.</title>
        <authorList>
            <person name="Daugherty S.C."/>
            <person name="Su Q."/>
            <person name="Abolude K."/>
            <person name="Beier-Sexton M."/>
            <person name="Carlyon J.A."/>
            <person name="Carter R."/>
            <person name="Day N.P."/>
            <person name="Dumler S.J."/>
            <person name="Dyachenko V."/>
            <person name="Godinez A."/>
            <person name="Kurtti T.J."/>
            <person name="Lichay M."/>
            <person name="Mullins K.E."/>
            <person name="Ott S."/>
            <person name="Pappas-Brown V."/>
            <person name="Paris D.H."/>
            <person name="Patel P."/>
            <person name="Richards A.L."/>
            <person name="Sadzewicz L."/>
            <person name="Sears K."/>
            <person name="Seidman D."/>
            <person name="Sengamalay N."/>
            <person name="Stenos J."/>
            <person name="Tallon L.J."/>
            <person name="Vincent G."/>
            <person name="Fraser C.M."/>
            <person name="Munderloh U."/>
            <person name="Dunning-Hotopp J.C."/>
        </authorList>
    </citation>
    <scope>NUCLEOTIDE SEQUENCE [LARGE SCALE GENOMIC DNA]</scope>
    <source>
        <strain evidence="1 2">ApMUC09</strain>
    </source>
</reference>
<gene>
    <name evidence="1" type="ORF">APHMUC_1273</name>
</gene>
<dbReference type="PATRIC" id="fig|1359152.3.peg.1331"/>
<sequence length="42" mass="4577">MYFILDLYSGYNTGNSLENNIASDTLKSTVSIGLSYANKVAK</sequence>
<proteinExistence type="predicted"/>
<organism evidence="1 2">
    <name type="scientific">Anaplasma phagocytophilum str. ApMUC09</name>
    <dbReference type="NCBI Taxonomy" id="1359152"/>
    <lineage>
        <taxon>Bacteria</taxon>
        <taxon>Pseudomonadati</taxon>
        <taxon>Pseudomonadota</taxon>
        <taxon>Alphaproteobacteria</taxon>
        <taxon>Rickettsiales</taxon>
        <taxon>Anaplasmataceae</taxon>
        <taxon>Anaplasma</taxon>
        <taxon>phagocytophilum group</taxon>
    </lineage>
</organism>
<dbReference type="Proteomes" id="UP000033441">
    <property type="component" value="Unassembled WGS sequence"/>
</dbReference>
<dbReference type="EMBL" id="LANV01000001">
    <property type="protein sequence ID" value="KJV64605.1"/>
    <property type="molecule type" value="Genomic_DNA"/>
</dbReference>
<dbReference type="AlphaFoldDB" id="A0A0F3N990"/>
<accession>A0A0F3N990</accession>
<evidence type="ECO:0000313" key="1">
    <source>
        <dbReference type="EMBL" id="KJV64605.1"/>
    </source>
</evidence>